<protein>
    <submittedName>
        <fullName evidence="6">2-dehydro-3-deoxyphosphogluconate aldolase/(4S)-4-hydroxy-2-oxoglutarate aldolase</fullName>
    </submittedName>
</protein>
<evidence type="ECO:0000256" key="1">
    <source>
        <dbReference type="ARBA" id="ARBA00004761"/>
    </source>
</evidence>
<evidence type="ECO:0000256" key="2">
    <source>
        <dbReference type="ARBA" id="ARBA00006906"/>
    </source>
</evidence>
<comment type="caution">
    <text evidence="6">The sequence shown here is derived from an EMBL/GenBank/DDBJ whole genome shotgun (WGS) entry which is preliminary data.</text>
</comment>
<name>A0A2W7NIS7_9BACT</name>
<dbReference type="Gene3D" id="3.20.20.70">
    <property type="entry name" value="Aldolase class I"/>
    <property type="match status" value="1"/>
</dbReference>
<dbReference type="InterPro" id="IPR000887">
    <property type="entry name" value="Aldlse_KDPG_KHG"/>
</dbReference>
<keyword evidence="5" id="KW-0119">Carbohydrate metabolism</keyword>
<dbReference type="PANTHER" id="PTHR30246">
    <property type="entry name" value="2-KETO-3-DEOXY-6-PHOSPHOGLUCONATE ALDOLASE"/>
    <property type="match status" value="1"/>
</dbReference>
<evidence type="ECO:0000256" key="4">
    <source>
        <dbReference type="ARBA" id="ARBA00023239"/>
    </source>
</evidence>
<reference evidence="6 7" key="1">
    <citation type="submission" date="2018-06" db="EMBL/GenBank/DDBJ databases">
        <title>Genomic Encyclopedia of Archaeal and Bacterial Type Strains, Phase II (KMG-II): from individual species to whole genera.</title>
        <authorList>
            <person name="Goeker M."/>
        </authorList>
    </citation>
    <scope>NUCLEOTIDE SEQUENCE [LARGE SCALE GENOMIC DNA]</scope>
    <source>
        <strain evidence="6 7">DSM 6779</strain>
    </source>
</reference>
<evidence type="ECO:0000256" key="3">
    <source>
        <dbReference type="ARBA" id="ARBA00011233"/>
    </source>
</evidence>
<dbReference type="NCBIfam" id="NF005499">
    <property type="entry name" value="PRK07114.1"/>
    <property type="match status" value="1"/>
</dbReference>
<dbReference type="RefSeq" id="WP_111444319.1">
    <property type="nucleotide sequence ID" value="NZ_QKZK01000003.1"/>
</dbReference>
<accession>A0A2W7NIS7</accession>
<keyword evidence="4" id="KW-0456">Lyase</keyword>
<dbReference type="PROSITE" id="PS00160">
    <property type="entry name" value="ALDOLASE_KDPG_KHG_2"/>
    <property type="match status" value="1"/>
</dbReference>
<organism evidence="6 7">
    <name type="scientific">Breznakibacter xylanolyticus</name>
    <dbReference type="NCBI Taxonomy" id="990"/>
    <lineage>
        <taxon>Bacteria</taxon>
        <taxon>Pseudomonadati</taxon>
        <taxon>Bacteroidota</taxon>
        <taxon>Bacteroidia</taxon>
        <taxon>Marinilabiliales</taxon>
        <taxon>Marinilabiliaceae</taxon>
        <taxon>Breznakibacter</taxon>
    </lineage>
</organism>
<dbReference type="Pfam" id="PF01081">
    <property type="entry name" value="Aldolase"/>
    <property type="match status" value="1"/>
</dbReference>
<dbReference type="PANTHER" id="PTHR30246:SF1">
    <property type="entry name" value="2-DEHYDRO-3-DEOXY-6-PHOSPHOGALACTONATE ALDOLASE-RELATED"/>
    <property type="match status" value="1"/>
</dbReference>
<evidence type="ECO:0000256" key="5">
    <source>
        <dbReference type="ARBA" id="ARBA00023277"/>
    </source>
</evidence>
<dbReference type="CDD" id="cd00452">
    <property type="entry name" value="KDPG_aldolase"/>
    <property type="match status" value="1"/>
</dbReference>
<sequence>MAKYTRSQVFAAMKETGVVPVFFHEDLEVSKNVVKACYEGGIRVFEFVNRGDFAHEVFGELNKWALKELPGMILGAGSIVEPVTAGLYIQLGANFIVSPLLNEEVVKICNRRGISYSPGCGTISEINKAQELGVELVKLFPASEIGGPSFVKAVKAPMPWTNIMPTGGVDTTEANLKGWFDAGVTCVGMGSNLFPKEVMQAGDWKALAAKSKELIETIKKVRKK</sequence>
<comment type="subunit">
    <text evidence="3">Homotrimer.</text>
</comment>
<keyword evidence="7" id="KW-1185">Reference proteome</keyword>
<comment type="pathway">
    <text evidence="1">Carbohydrate acid metabolism.</text>
</comment>
<dbReference type="InterPro" id="IPR013785">
    <property type="entry name" value="Aldolase_TIM"/>
</dbReference>
<evidence type="ECO:0000313" key="7">
    <source>
        <dbReference type="Proteomes" id="UP000249239"/>
    </source>
</evidence>
<gene>
    <name evidence="6" type="ORF">LX69_00604</name>
</gene>
<comment type="similarity">
    <text evidence="2">Belongs to the KHG/KDPG aldolase family.</text>
</comment>
<proteinExistence type="inferred from homology"/>
<dbReference type="GO" id="GO:0016829">
    <property type="term" value="F:lyase activity"/>
    <property type="evidence" value="ECO:0007669"/>
    <property type="project" value="UniProtKB-KW"/>
</dbReference>
<dbReference type="EMBL" id="QKZK01000003">
    <property type="protein sequence ID" value="PZX20148.1"/>
    <property type="molecule type" value="Genomic_DNA"/>
</dbReference>
<dbReference type="InterPro" id="IPR031338">
    <property type="entry name" value="KDPG/KHG_AS_2"/>
</dbReference>
<dbReference type="SUPFAM" id="SSF51569">
    <property type="entry name" value="Aldolase"/>
    <property type="match status" value="1"/>
</dbReference>
<dbReference type="Proteomes" id="UP000249239">
    <property type="component" value="Unassembled WGS sequence"/>
</dbReference>
<dbReference type="AlphaFoldDB" id="A0A2W7NIS7"/>
<dbReference type="OrthoDB" id="9802667at2"/>
<evidence type="ECO:0000313" key="6">
    <source>
        <dbReference type="EMBL" id="PZX20148.1"/>
    </source>
</evidence>